<keyword evidence="4" id="KW-0479">Metal-binding</keyword>
<evidence type="ECO:0000256" key="4">
    <source>
        <dbReference type="ARBA" id="ARBA00022723"/>
    </source>
</evidence>
<dbReference type="AlphaFoldDB" id="A0A5B2VBG6"/>
<reference evidence="11 12" key="1">
    <citation type="submission" date="2019-09" db="EMBL/GenBank/DDBJ databases">
        <title>Salinarimonas rosea gen. nov., sp. nov., a new member of the a-2 subgroup of the Proteobacteria.</title>
        <authorList>
            <person name="Liu J."/>
        </authorList>
    </citation>
    <scope>NUCLEOTIDE SEQUENCE [LARGE SCALE GENOMIC DNA]</scope>
    <source>
        <strain evidence="11 12">BN140002</strain>
    </source>
</reference>
<dbReference type="InterPro" id="IPR005122">
    <property type="entry name" value="Uracil-DNA_glycosylase-like"/>
</dbReference>
<feature type="domain" description="Uracil-DNA glycosylase-like" evidence="10">
    <location>
        <begin position="299"/>
        <end position="457"/>
    </location>
</feature>
<name>A0A5B2VBG6_9HYPH</name>
<dbReference type="Pfam" id="PF03167">
    <property type="entry name" value="UDG"/>
    <property type="match status" value="1"/>
</dbReference>
<evidence type="ECO:0000313" key="12">
    <source>
        <dbReference type="Proteomes" id="UP000323142"/>
    </source>
</evidence>
<keyword evidence="12" id="KW-1185">Reference proteome</keyword>
<keyword evidence="7" id="KW-0408">Iron</keyword>
<dbReference type="Proteomes" id="UP000323142">
    <property type="component" value="Unassembled WGS sequence"/>
</dbReference>
<sequence length="472" mass="51693">MRTVALGAGADLDGFRRAARALVAQGVAPEGVLFTEGVGLFADEPLPDAPAFALPKSVPPIVADVVRHSDPERYGLLYRLIWRVVHGERALPEVVSDPLIHRLHLMRKSLARDIHKMHAFVRFRQVETPEGERYVAWFEPEHHILESVGPFFRDRFGSLHWSILTPRGTIHWDRERLAYGPPATRADAPDGDAFEAGWRAYYESIFNPARANPGAMRAEMPKKYWKNLPETQSIPAMLQGASARVERMVEQAATVSAKREPTAALAAMHRREPPASLEALNRAIAAYVPPVAFAPRAVLGEGPVGAGIAFVGEQPGDQEEIQGRPFVGPAGQLLMRALNEAGIVREEAYLTNAVKHFKFEARGKRRIHVTPSAGEVRHYRWWLMDELDLVAPRLVVALGATAALALTGRPVAITRSRGPLMLDRGPGFVTVHPSYLLRLPDEAARERAYAAFVGDLKAAQALAAGEAPAAGA</sequence>
<evidence type="ECO:0000256" key="1">
    <source>
        <dbReference type="ARBA" id="ARBA00006521"/>
    </source>
</evidence>
<dbReference type="RefSeq" id="WP_149820166.1">
    <property type="nucleotide sequence ID" value="NZ_VUOA01000033.1"/>
</dbReference>
<dbReference type="NCBIfam" id="TIGR03914">
    <property type="entry name" value="UDG_fam_dom"/>
    <property type="match status" value="1"/>
</dbReference>
<keyword evidence="5" id="KW-0227">DNA damage</keyword>
<evidence type="ECO:0000256" key="6">
    <source>
        <dbReference type="ARBA" id="ARBA00022801"/>
    </source>
</evidence>
<accession>A0A5B2VBG6</accession>
<dbReference type="SUPFAM" id="SSF52141">
    <property type="entry name" value="Uracil-DNA glycosylase-like"/>
    <property type="match status" value="1"/>
</dbReference>
<proteinExistence type="inferred from homology"/>
<keyword evidence="6" id="KW-0378">Hydrolase</keyword>
<dbReference type="Pfam" id="PF13566">
    <property type="entry name" value="DUF4130"/>
    <property type="match status" value="1"/>
</dbReference>
<keyword evidence="3" id="KW-0004">4Fe-4S</keyword>
<dbReference type="InterPro" id="IPR025404">
    <property type="entry name" value="DUF4130"/>
</dbReference>
<dbReference type="NCBIfam" id="TIGR03915">
    <property type="entry name" value="SAM_7_link_chp"/>
    <property type="match status" value="1"/>
</dbReference>
<dbReference type="SMART" id="SM00986">
    <property type="entry name" value="UDG"/>
    <property type="match status" value="1"/>
</dbReference>
<dbReference type="OrthoDB" id="5290748at2"/>
<keyword evidence="8" id="KW-0411">Iron-sulfur</keyword>
<dbReference type="InterPro" id="IPR051536">
    <property type="entry name" value="UDG_Type-4/5"/>
</dbReference>
<comment type="similarity">
    <text evidence="1">Belongs to the uracil-DNA glycosylase (UDG) superfamily. Type 4 (UDGa) family.</text>
</comment>
<evidence type="ECO:0000256" key="3">
    <source>
        <dbReference type="ARBA" id="ARBA00022485"/>
    </source>
</evidence>
<organism evidence="11 12">
    <name type="scientific">Salinarimonas soli</name>
    <dbReference type="NCBI Taxonomy" id="1638099"/>
    <lineage>
        <taxon>Bacteria</taxon>
        <taxon>Pseudomonadati</taxon>
        <taxon>Pseudomonadota</taxon>
        <taxon>Alphaproteobacteria</taxon>
        <taxon>Hyphomicrobiales</taxon>
        <taxon>Salinarimonadaceae</taxon>
        <taxon>Salinarimonas</taxon>
    </lineage>
</organism>
<evidence type="ECO:0000256" key="7">
    <source>
        <dbReference type="ARBA" id="ARBA00023004"/>
    </source>
</evidence>
<dbReference type="CDD" id="cd10030">
    <property type="entry name" value="UDG-F4_TTUDGA_SPO1dp_like"/>
    <property type="match status" value="1"/>
</dbReference>
<gene>
    <name evidence="11" type="ORF">F0L46_18230</name>
</gene>
<dbReference type="SMART" id="SM00987">
    <property type="entry name" value="UreE_C"/>
    <property type="match status" value="1"/>
</dbReference>
<dbReference type="GO" id="GO:0097506">
    <property type="term" value="F:deaminated base DNA N-glycosylase activity"/>
    <property type="evidence" value="ECO:0007669"/>
    <property type="project" value="UniProtKB-ARBA"/>
</dbReference>
<evidence type="ECO:0000256" key="2">
    <source>
        <dbReference type="ARBA" id="ARBA00019403"/>
    </source>
</evidence>
<dbReference type="InterPro" id="IPR005273">
    <property type="entry name" value="Ura-DNA_glyco_family4"/>
</dbReference>
<dbReference type="Gene3D" id="3.40.470.10">
    <property type="entry name" value="Uracil-DNA glycosylase-like domain"/>
    <property type="match status" value="1"/>
</dbReference>
<evidence type="ECO:0000256" key="9">
    <source>
        <dbReference type="ARBA" id="ARBA00023204"/>
    </source>
</evidence>
<dbReference type="GO" id="GO:0046872">
    <property type="term" value="F:metal ion binding"/>
    <property type="evidence" value="ECO:0007669"/>
    <property type="project" value="UniProtKB-KW"/>
</dbReference>
<dbReference type="EMBL" id="VUOA01000033">
    <property type="protein sequence ID" value="KAA2235762.1"/>
    <property type="molecule type" value="Genomic_DNA"/>
</dbReference>
<dbReference type="PANTHER" id="PTHR33693">
    <property type="entry name" value="TYPE-5 URACIL-DNA GLYCOSYLASE"/>
    <property type="match status" value="1"/>
</dbReference>
<dbReference type="GO" id="GO:0006281">
    <property type="term" value="P:DNA repair"/>
    <property type="evidence" value="ECO:0007669"/>
    <property type="project" value="UniProtKB-KW"/>
</dbReference>
<dbReference type="InterPro" id="IPR023875">
    <property type="entry name" value="DNA_repair_put"/>
</dbReference>
<dbReference type="GO" id="GO:0051539">
    <property type="term" value="F:4 iron, 4 sulfur cluster binding"/>
    <property type="evidence" value="ECO:0007669"/>
    <property type="project" value="UniProtKB-KW"/>
</dbReference>
<keyword evidence="9" id="KW-0234">DNA repair</keyword>
<evidence type="ECO:0000256" key="5">
    <source>
        <dbReference type="ARBA" id="ARBA00022763"/>
    </source>
</evidence>
<evidence type="ECO:0000259" key="10">
    <source>
        <dbReference type="SMART" id="SM00986"/>
    </source>
</evidence>
<evidence type="ECO:0000256" key="8">
    <source>
        <dbReference type="ARBA" id="ARBA00023014"/>
    </source>
</evidence>
<comment type="caution">
    <text evidence="11">The sequence shown here is derived from an EMBL/GenBank/DDBJ whole genome shotgun (WGS) entry which is preliminary data.</text>
</comment>
<protein>
    <recommendedName>
        <fullName evidence="2">Type-4 uracil-DNA glycosylase</fullName>
    </recommendedName>
</protein>
<evidence type="ECO:0000313" key="11">
    <source>
        <dbReference type="EMBL" id="KAA2235762.1"/>
    </source>
</evidence>
<dbReference type="PANTHER" id="PTHR33693:SF9">
    <property type="entry name" value="TYPE-4 URACIL-DNA GLYCOSYLASE"/>
    <property type="match status" value="1"/>
</dbReference>
<reference evidence="11 12" key="2">
    <citation type="submission" date="2019-09" db="EMBL/GenBank/DDBJ databases">
        <authorList>
            <person name="Jin C."/>
        </authorList>
    </citation>
    <scope>NUCLEOTIDE SEQUENCE [LARGE SCALE GENOMIC DNA]</scope>
    <source>
        <strain evidence="11 12">BN140002</strain>
    </source>
</reference>
<dbReference type="InterPro" id="IPR036895">
    <property type="entry name" value="Uracil-DNA_glycosylase-like_sf"/>
</dbReference>